<gene>
    <name evidence="1" type="ORF">XINFAN_04048</name>
</gene>
<dbReference type="EMBL" id="UXAW01000134">
    <property type="protein sequence ID" value="VDC33819.1"/>
    <property type="molecule type" value="Genomic_DNA"/>
</dbReference>
<organism evidence="1 2">
    <name type="scientific">Pseudogemmobacter humi</name>
    <dbReference type="NCBI Taxonomy" id="2483812"/>
    <lineage>
        <taxon>Bacteria</taxon>
        <taxon>Pseudomonadati</taxon>
        <taxon>Pseudomonadota</taxon>
        <taxon>Alphaproteobacteria</taxon>
        <taxon>Rhodobacterales</taxon>
        <taxon>Paracoccaceae</taxon>
        <taxon>Pseudogemmobacter</taxon>
    </lineage>
</organism>
<keyword evidence="2" id="KW-1185">Reference proteome</keyword>
<dbReference type="RefSeq" id="WP_124088719.1">
    <property type="nucleotide sequence ID" value="NZ_UXAW01000134.1"/>
</dbReference>
<sequence>MVDKGGEALTPPPAYLFAPFYIDQDGSWDKPWASFRQDFYLPQSASTLADYHSGIRPDGYYTAKAELTKEKIVLFSLETAVETLRQAMIQIKEIDGTTPTYDLKEFASECDDLVAESERLLVLQTEHRRTLSDVHEEVHLVRAEADLVKNALREMRDEFELATSLPRQVECPTCGHEYQNSLAERFALIEDEGVLSEALIEAQSKLERLVEKELAERGKLDTIVASLGRIENILETQRQSLSLNDLLIAAGKTEAAKLLRASLNEKIVAADASRKTTDSLRASMIEFSDKTRTSEIKKFYRTRLSMYSQKLDVHLEDPERQSIEAISVARGSEGPRALLAYYYAFLHTKINFTTSVRFPVVIDSPNQQGQDAVHLPQMLKFIFDHVPDDVQTIVATEDASGLDLEGVSIATYGEAKRQILRDKEFDQVKAIFDPFFQKILAME</sequence>
<evidence type="ECO:0008006" key="3">
    <source>
        <dbReference type="Google" id="ProtNLM"/>
    </source>
</evidence>
<evidence type="ECO:0000313" key="1">
    <source>
        <dbReference type="EMBL" id="VDC33819.1"/>
    </source>
</evidence>
<accession>A0A3P5XU44</accession>
<dbReference type="AlphaFoldDB" id="A0A3P5XU44"/>
<name>A0A3P5XU44_9RHOB</name>
<reference evidence="1 2" key="1">
    <citation type="submission" date="2018-11" db="EMBL/GenBank/DDBJ databases">
        <authorList>
            <person name="Criscuolo A."/>
        </authorList>
    </citation>
    <scope>NUCLEOTIDE SEQUENCE [LARGE SCALE GENOMIC DNA]</scope>
    <source>
        <strain evidence="1">ACIP111625</strain>
    </source>
</reference>
<protein>
    <recommendedName>
        <fullName evidence="3">Chromosome partition protein Smc</fullName>
    </recommendedName>
</protein>
<evidence type="ECO:0000313" key="2">
    <source>
        <dbReference type="Proteomes" id="UP000277498"/>
    </source>
</evidence>
<dbReference type="OrthoDB" id="8107482at2"/>
<proteinExistence type="predicted"/>
<dbReference type="Proteomes" id="UP000277498">
    <property type="component" value="Unassembled WGS sequence"/>
</dbReference>